<dbReference type="NCBIfam" id="TIGR02159">
    <property type="entry name" value="PA_CoA_Oxy4"/>
    <property type="match status" value="1"/>
</dbReference>
<dbReference type="PANTHER" id="PTHR42831:SF3">
    <property type="entry name" value="1,2-PHENYLACETYL-COA EPOXIDASE, SUBUNIT D-RELATED"/>
    <property type="match status" value="1"/>
</dbReference>
<dbReference type="OrthoDB" id="3684942at2"/>
<dbReference type="Gene3D" id="3.30.300.130">
    <property type="entry name" value="Fe-S cluster assembly (FSCA)"/>
    <property type="match status" value="1"/>
</dbReference>
<dbReference type="InterPro" id="IPR034904">
    <property type="entry name" value="FSCA_dom_sf"/>
</dbReference>
<sequence>MVNQQASTERIWEWLSGIPDPEMPFLSIVDLGIVRDVHWEEEQLRIVVTPTYSGCPAKSHIDASIRNTLLDRGIEHLALETRLSPAWSTDWLGDVAKAKLLAAGIAPPMASEVPMRKLEYRAWSIATPSCPLCGSASTTVRGEFGSTLCKSLYVCGDCANPFEHFKCF</sequence>
<protein>
    <submittedName>
        <fullName evidence="3">Phenylacetate-CoA oxygenase, PaaJ subunit</fullName>
    </submittedName>
</protein>
<dbReference type="Pfam" id="PF23451">
    <property type="entry name" value="Zn_ribbon_PaaD"/>
    <property type="match status" value="1"/>
</dbReference>
<dbReference type="SUPFAM" id="SSF117916">
    <property type="entry name" value="Fe-S cluster assembly (FSCA) domain-like"/>
    <property type="match status" value="1"/>
</dbReference>
<evidence type="ECO:0000259" key="1">
    <source>
        <dbReference type="Pfam" id="PF01883"/>
    </source>
</evidence>
<dbReference type="InterPro" id="IPR002744">
    <property type="entry name" value="MIP18-like"/>
</dbReference>
<dbReference type="Pfam" id="PF01883">
    <property type="entry name" value="FeS_assembly_P"/>
    <property type="match status" value="1"/>
</dbReference>
<feature type="domain" description="MIP18 family-like" evidence="1">
    <location>
        <begin position="9"/>
        <end position="69"/>
    </location>
</feature>
<comment type="caution">
    <text evidence="3">The sequence shown here is derived from an EMBL/GenBank/DDBJ whole genome shotgun (WGS) entry which is preliminary data.</text>
</comment>
<evidence type="ECO:0000313" key="3">
    <source>
        <dbReference type="EMBL" id="PRC94277.1"/>
    </source>
</evidence>
<evidence type="ECO:0000259" key="2">
    <source>
        <dbReference type="Pfam" id="PF23451"/>
    </source>
</evidence>
<evidence type="ECO:0000313" key="4">
    <source>
        <dbReference type="Proteomes" id="UP000237839"/>
    </source>
</evidence>
<dbReference type="InterPro" id="IPR056572">
    <property type="entry name" value="Zn_ribbon_PaaD"/>
</dbReference>
<accession>A0A2S9H2U4</accession>
<dbReference type="InterPro" id="IPR052339">
    <property type="entry name" value="Fe-S_Maturation_MIP18"/>
</dbReference>
<organism evidence="3 4">
    <name type="scientific">Solimicrobium silvestre</name>
    <dbReference type="NCBI Taxonomy" id="2099400"/>
    <lineage>
        <taxon>Bacteria</taxon>
        <taxon>Pseudomonadati</taxon>
        <taxon>Pseudomonadota</taxon>
        <taxon>Betaproteobacteria</taxon>
        <taxon>Burkholderiales</taxon>
        <taxon>Oxalobacteraceae</taxon>
        <taxon>Solimicrobium</taxon>
    </lineage>
</organism>
<dbReference type="AlphaFoldDB" id="A0A2S9H2U4"/>
<dbReference type="RefSeq" id="WP_105530608.1">
    <property type="nucleotide sequence ID" value="NZ_PUGF01000003.1"/>
</dbReference>
<dbReference type="InterPro" id="IPR011883">
    <property type="entry name" value="PaaD-like"/>
</dbReference>
<proteinExistence type="predicted"/>
<dbReference type="EMBL" id="PUGF01000003">
    <property type="protein sequence ID" value="PRC94277.1"/>
    <property type="molecule type" value="Genomic_DNA"/>
</dbReference>
<name>A0A2S9H2U4_9BURK</name>
<dbReference type="PANTHER" id="PTHR42831">
    <property type="entry name" value="FE-S PROTEIN MATURATION AUXILIARY FACTOR YITW"/>
    <property type="match status" value="1"/>
</dbReference>
<dbReference type="Proteomes" id="UP000237839">
    <property type="component" value="Unassembled WGS sequence"/>
</dbReference>
<reference evidence="3 4" key="1">
    <citation type="submission" date="2018-02" db="EMBL/GenBank/DDBJ databases">
        <title>Solimicrobium silvestre gen. nov., sp. nov., isolated from alpine forest soil.</title>
        <authorList>
            <person name="Margesin R."/>
            <person name="Albuquerque L."/>
            <person name="Zhang D.-C."/>
            <person name="Froufe H.J.C."/>
            <person name="Severino R."/>
            <person name="Roxo I."/>
            <person name="Egas C."/>
            <person name="Da Costa M.S."/>
        </authorList>
    </citation>
    <scope>NUCLEOTIDE SEQUENCE [LARGE SCALE GENOMIC DNA]</scope>
    <source>
        <strain evidence="3 4">S20-91</strain>
    </source>
</reference>
<keyword evidence="4" id="KW-1185">Reference proteome</keyword>
<gene>
    <name evidence="3" type="ORF">S2091_0898</name>
</gene>
<feature type="domain" description="PaaD zinc beta ribbon" evidence="2">
    <location>
        <begin position="128"/>
        <end position="166"/>
    </location>
</feature>